<dbReference type="InterPro" id="IPR012967">
    <property type="entry name" value="COMT_dimerisation"/>
</dbReference>
<keyword evidence="1" id="KW-0489">Methyltransferase</keyword>
<proteinExistence type="predicted"/>
<accession>A0ABR4C137</accession>
<dbReference type="InterPro" id="IPR036390">
    <property type="entry name" value="WH_DNA-bd_sf"/>
</dbReference>
<protein>
    <submittedName>
        <fullName evidence="6">Uncharacterized protein</fullName>
    </submittedName>
</protein>
<dbReference type="InterPro" id="IPR036388">
    <property type="entry name" value="WH-like_DNA-bd_sf"/>
</dbReference>
<dbReference type="Proteomes" id="UP001595075">
    <property type="component" value="Unassembled WGS sequence"/>
</dbReference>
<dbReference type="PROSITE" id="PS51683">
    <property type="entry name" value="SAM_OMT_II"/>
    <property type="match status" value="1"/>
</dbReference>
<dbReference type="InterPro" id="IPR001077">
    <property type="entry name" value="COMT_C"/>
</dbReference>
<name>A0ABR4C137_9HELO</name>
<dbReference type="EMBL" id="JAZHXI010000015">
    <property type="protein sequence ID" value="KAL2063641.1"/>
    <property type="molecule type" value="Genomic_DNA"/>
</dbReference>
<dbReference type="Pfam" id="PF08100">
    <property type="entry name" value="Dimerisation"/>
    <property type="match status" value="1"/>
</dbReference>
<dbReference type="PIRSF" id="PIRSF005739">
    <property type="entry name" value="O-mtase"/>
    <property type="match status" value="1"/>
</dbReference>
<feature type="domain" description="O-methyltransferase C-terminal" evidence="4">
    <location>
        <begin position="169"/>
        <end position="368"/>
    </location>
</feature>
<dbReference type="PANTHER" id="PTHR43712">
    <property type="entry name" value="PUTATIVE (AFU_ORTHOLOGUE AFUA_4G14580)-RELATED"/>
    <property type="match status" value="1"/>
</dbReference>
<keyword evidence="7" id="KW-1185">Reference proteome</keyword>
<dbReference type="InterPro" id="IPR029063">
    <property type="entry name" value="SAM-dependent_MTases_sf"/>
</dbReference>
<dbReference type="Gene3D" id="3.40.50.150">
    <property type="entry name" value="Vaccinia Virus protein VP39"/>
    <property type="match status" value="1"/>
</dbReference>
<sequence>MSLQKLIADINAAADSPVTEISEQERAEIFVAADRLRTAYERSFEVALRVLTGGHAAAILRVAVDLKLFDIAASAEGGKVTIEKLAAAAGAEALLIKRLMRMLSAINLFKEIDADTYELSSVGAGFVSQTPWAAVTIHMSDVGEMVAKIPKFLEKTGYKNPTDAYNSPFQLAMGTDLLYWDWLKENPREQQAFNTTMGLNRSFGGLAWFEFYPAAEKLIVDSETDVVLVDVGGGVGHDLIAFHKKHPTLKGKLILQDLPVVIESAKDLPSKIEPLAQDFLKEQQIKGAKAYYLRSIIHDWPDKQALEILARIKEAMNENSILLINETATPEVGASLFETQGDMMMMAAFGSSDRTSKQIEDLLGTAGFVVKKVWTPEVHVPAMATIFEAVLKA</sequence>
<dbReference type="InterPro" id="IPR016461">
    <property type="entry name" value="COMT-like"/>
</dbReference>
<dbReference type="SUPFAM" id="SSF46785">
    <property type="entry name" value="Winged helix' DNA-binding domain"/>
    <property type="match status" value="1"/>
</dbReference>
<dbReference type="Pfam" id="PF00891">
    <property type="entry name" value="Methyltransf_2"/>
    <property type="match status" value="1"/>
</dbReference>
<reference evidence="6 7" key="1">
    <citation type="journal article" date="2024" name="Commun. Biol.">
        <title>Comparative genomic analysis of thermophilic fungi reveals convergent evolutionary adaptations and gene losses.</title>
        <authorList>
            <person name="Steindorff A.S."/>
            <person name="Aguilar-Pontes M.V."/>
            <person name="Robinson A.J."/>
            <person name="Andreopoulos B."/>
            <person name="LaButti K."/>
            <person name="Kuo A."/>
            <person name="Mondo S."/>
            <person name="Riley R."/>
            <person name="Otillar R."/>
            <person name="Haridas S."/>
            <person name="Lipzen A."/>
            <person name="Grimwood J."/>
            <person name="Schmutz J."/>
            <person name="Clum A."/>
            <person name="Reid I.D."/>
            <person name="Moisan M.C."/>
            <person name="Butler G."/>
            <person name="Nguyen T.T.M."/>
            <person name="Dewar K."/>
            <person name="Conant G."/>
            <person name="Drula E."/>
            <person name="Henrissat B."/>
            <person name="Hansel C."/>
            <person name="Singer S."/>
            <person name="Hutchinson M.I."/>
            <person name="de Vries R.P."/>
            <person name="Natvig D.O."/>
            <person name="Powell A.J."/>
            <person name="Tsang A."/>
            <person name="Grigoriev I.V."/>
        </authorList>
    </citation>
    <scope>NUCLEOTIDE SEQUENCE [LARGE SCALE GENOMIC DNA]</scope>
    <source>
        <strain evidence="6 7">CBS 494.80</strain>
    </source>
</reference>
<evidence type="ECO:0000259" key="4">
    <source>
        <dbReference type="Pfam" id="PF00891"/>
    </source>
</evidence>
<feature type="domain" description="O-methyltransferase dimerisation" evidence="5">
    <location>
        <begin position="51"/>
        <end position="127"/>
    </location>
</feature>
<dbReference type="SUPFAM" id="SSF53335">
    <property type="entry name" value="S-adenosyl-L-methionine-dependent methyltransferases"/>
    <property type="match status" value="1"/>
</dbReference>
<evidence type="ECO:0000313" key="6">
    <source>
        <dbReference type="EMBL" id="KAL2063641.1"/>
    </source>
</evidence>
<organism evidence="6 7">
    <name type="scientific">Oculimacula yallundae</name>
    <dbReference type="NCBI Taxonomy" id="86028"/>
    <lineage>
        <taxon>Eukaryota</taxon>
        <taxon>Fungi</taxon>
        <taxon>Dikarya</taxon>
        <taxon>Ascomycota</taxon>
        <taxon>Pezizomycotina</taxon>
        <taxon>Leotiomycetes</taxon>
        <taxon>Helotiales</taxon>
        <taxon>Ploettnerulaceae</taxon>
        <taxon>Oculimacula</taxon>
    </lineage>
</organism>
<evidence type="ECO:0000259" key="5">
    <source>
        <dbReference type="Pfam" id="PF08100"/>
    </source>
</evidence>
<dbReference type="Gene3D" id="1.10.10.10">
    <property type="entry name" value="Winged helix-like DNA-binding domain superfamily/Winged helix DNA-binding domain"/>
    <property type="match status" value="1"/>
</dbReference>
<evidence type="ECO:0000256" key="2">
    <source>
        <dbReference type="ARBA" id="ARBA00022679"/>
    </source>
</evidence>
<evidence type="ECO:0000313" key="7">
    <source>
        <dbReference type="Proteomes" id="UP001595075"/>
    </source>
</evidence>
<dbReference type="PANTHER" id="PTHR43712:SF11">
    <property type="entry name" value="O-METHYLTRANSFERASE (AFU_ORTHOLOGUE AFUA_2G17820)-RELATED"/>
    <property type="match status" value="1"/>
</dbReference>
<keyword evidence="3" id="KW-0949">S-adenosyl-L-methionine</keyword>
<gene>
    <name evidence="6" type="ORF">VTL71DRAFT_5446</name>
</gene>
<comment type="caution">
    <text evidence="6">The sequence shown here is derived from an EMBL/GenBank/DDBJ whole genome shotgun (WGS) entry which is preliminary data.</text>
</comment>
<evidence type="ECO:0000256" key="3">
    <source>
        <dbReference type="ARBA" id="ARBA00022691"/>
    </source>
</evidence>
<keyword evidence="2" id="KW-0808">Transferase</keyword>
<evidence type="ECO:0000256" key="1">
    <source>
        <dbReference type="ARBA" id="ARBA00022603"/>
    </source>
</evidence>